<keyword evidence="16 18" id="KW-0234">DNA repair</keyword>
<evidence type="ECO:0000256" key="4">
    <source>
        <dbReference type="ARBA" id="ARBA00010258"/>
    </source>
</evidence>
<evidence type="ECO:0000256" key="9">
    <source>
        <dbReference type="ARBA" id="ARBA00022723"/>
    </source>
</evidence>
<keyword evidence="10 18" id="KW-0227">DNA damage</keyword>
<evidence type="ECO:0000256" key="17">
    <source>
        <dbReference type="ARBA" id="ARBA00023242"/>
    </source>
</evidence>
<reference evidence="21" key="1">
    <citation type="submission" date="2017-09" db="EMBL/GenBank/DDBJ databases">
        <title>Contemporary evolution of a Lepidopteran species, Heliothis virescens, in response to modern agricultural practices.</title>
        <authorList>
            <person name="Fritz M.L."/>
            <person name="Deyonke A.M."/>
            <person name="Papanicolaou A."/>
            <person name="Micinski S."/>
            <person name="Westbrook J."/>
            <person name="Gould F."/>
        </authorList>
    </citation>
    <scope>NUCLEOTIDE SEQUENCE [LARGE SCALE GENOMIC DNA]</scope>
    <source>
        <strain evidence="21">HvINT-</strain>
        <tissue evidence="21">Whole body</tissue>
    </source>
</reference>
<feature type="region of interest" description="Disordered" evidence="19">
    <location>
        <begin position="231"/>
        <end position="301"/>
    </location>
</feature>
<evidence type="ECO:0000256" key="14">
    <source>
        <dbReference type="ARBA" id="ARBA00022843"/>
    </source>
</evidence>
<protein>
    <recommendedName>
        <fullName evidence="6 18">Non-structural maintenance of chromosomes element 1 homolog</fullName>
        <ecNumber evidence="5 18">2.3.2.27</ecNumber>
    </recommendedName>
</protein>
<dbReference type="Gene3D" id="3.90.1150.220">
    <property type="match status" value="1"/>
</dbReference>
<feature type="compositionally biased region" description="Polar residues" evidence="19">
    <location>
        <begin position="231"/>
        <end position="250"/>
    </location>
</feature>
<organism evidence="21">
    <name type="scientific">Heliothis virescens</name>
    <name type="common">Tobacco budworm moth</name>
    <dbReference type="NCBI Taxonomy" id="7102"/>
    <lineage>
        <taxon>Eukaryota</taxon>
        <taxon>Metazoa</taxon>
        <taxon>Ecdysozoa</taxon>
        <taxon>Arthropoda</taxon>
        <taxon>Hexapoda</taxon>
        <taxon>Insecta</taxon>
        <taxon>Pterygota</taxon>
        <taxon>Neoptera</taxon>
        <taxon>Endopterygota</taxon>
        <taxon>Lepidoptera</taxon>
        <taxon>Glossata</taxon>
        <taxon>Ditrysia</taxon>
        <taxon>Noctuoidea</taxon>
        <taxon>Noctuidae</taxon>
        <taxon>Heliothinae</taxon>
        <taxon>Heliothis</taxon>
    </lineage>
</organism>
<keyword evidence="9 18" id="KW-0479">Metal-binding</keyword>
<comment type="subcellular location">
    <subcellularLocation>
        <location evidence="3">Chromosome</location>
    </subcellularLocation>
    <subcellularLocation>
        <location evidence="2 18">Nucleus</location>
    </subcellularLocation>
</comment>
<dbReference type="InterPro" id="IPR014857">
    <property type="entry name" value="Nse1_RING_C4HC3-type"/>
</dbReference>
<dbReference type="Gene3D" id="3.30.40.10">
    <property type="entry name" value="Zinc/RING finger domain, C3HC4 (zinc finger)"/>
    <property type="match status" value="1"/>
</dbReference>
<dbReference type="PANTHER" id="PTHR20973:SF0">
    <property type="entry name" value="NON-STRUCTURAL MAINTENANCE OF CHROMOSOMES ELEMENT 1 HOMOLOG"/>
    <property type="match status" value="1"/>
</dbReference>
<dbReference type="InterPro" id="IPR036388">
    <property type="entry name" value="WH-like_DNA-bd_sf"/>
</dbReference>
<gene>
    <name evidence="21" type="ORF">B5V51_429</name>
</gene>
<dbReference type="PANTHER" id="PTHR20973">
    <property type="entry name" value="NON-SMC ELEMENT 1-RELATED"/>
    <property type="match status" value="1"/>
</dbReference>
<dbReference type="GO" id="GO:0030915">
    <property type="term" value="C:Smc5-Smc6 complex"/>
    <property type="evidence" value="ECO:0007669"/>
    <property type="project" value="UniProtKB-UniRule"/>
</dbReference>
<evidence type="ECO:0000256" key="2">
    <source>
        <dbReference type="ARBA" id="ARBA00004123"/>
    </source>
</evidence>
<comment type="catalytic activity">
    <reaction evidence="1 18">
        <text>S-ubiquitinyl-[E2 ubiquitin-conjugating enzyme]-L-cysteine + [acceptor protein]-L-lysine = [E2 ubiquitin-conjugating enzyme]-L-cysteine + N(6)-ubiquitinyl-[acceptor protein]-L-lysine.</text>
        <dbReference type="EC" id="2.3.2.27"/>
    </reaction>
</comment>
<keyword evidence="7" id="KW-0158">Chromosome</keyword>
<dbReference type="InterPro" id="IPR011513">
    <property type="entry name" value="Nse1"/>
</dbReference>
<evidence type="ECO:0000256" key="15">
    <source>
        <dbReference type="ARBA" id="ARBA00023172"/>
    </source>
</evidence>
<dbReference type="SUPFAM" id="SSF57889">
    <property type="entry name" value="Cysteine-rich domain"/>
    <property type="match status" value="1"/>
</dbReference>
<evidence type="ECO:0000256" key="3">
    <source>
        <dbReference type="ARBA" id="ARBA00004286"/>
    </source>
</evidence>
<dbReference type="InterPro" id="IPR002219">
    <property type="entry name" value="PKC_DAG/PE"/>
</dbReference>
<comment type="caution">
    <text evidence="21">The sequence shown here is derived from an EMBL/GenBank/DDBJ whole genome shotgun (WGS) entry which is preliminary data.</text>
</comment>
<dbReference type="GO" id="GO:0005634">
    <property type="term" value="C:nucleus"/>
    <property type="evidence" value="ECO:0007669"/>
    <property type="project" value="UniProtKB-SubCell"/>
</dbReference>
<evidence type="ECO:0000256" key="10">
    <source>
        <dbReference type="ARBA" id="ARBA00022763"/>
    </source>
</evidence>
<feature type="domain" description="Phorbol-ester/DAG-type" evidence="20">
    <location>
        <begin position="160"/>
        <end position="215"/>
    </location>
</feature>
<evidence type="ECO:0000256" key="18">
    <source>
        <dbReference type="RuleBase" id="RU368018"/>
    </source>
</evidence>
<dbReference type="InterPro" id="IPR046349">
    <property type="entry name" value="C1-like_sf"/>
</dbReference>
<dbReference type="PROSITE" id="PS50081">
    <property type="entry name" value="ZF_DAG_PE_2"/>
    <property type="match status" value="1"/>
</dbReference>
<dbReference type="Gene3D" id="1.10.10.10">
    <property type="entry name" value="Winged helix-like DNA-binding domain superfamily/Winged helix DNA-binding domain"/>
    <property type="match status" value="1"/>
</dbReference>
<dbReference type="GO" id="GO:0061630">
    <property type="term" value="F:ubiquitin protein ligase activity"/>
    <property type="evidence" value="ECO:0007669"/>
    <property type="project" value="UniProtKB-EC"/>
</dbReference>
<evidence type="ECO:0000259" key="20">
    <source>
        <dbReference type="PROSITE" id="PS50081"/>
    </source>
</evidence>
<dbReference type="Pfam" id="PF08746">
    <property type="entry name" value="zf-RING-like"/>
    <property type="match status" value="1"/>
</dbReference>
<dbReference type="EMBL" id="NWSH01001063">
    <property type="protein sequence ID" value="PCG72845.1"/>
    <property type="molecule type" value="Genomic_DNA"/>
</dbReference>
<evidence type="ECO:0000256" key="11">
    <source>
        <dbReference type="ARBA" id="ARBA00022771"/>
    </source>
</evidence>
<dbReference type="EC" id="2.3.2.27" evidence="5 18"/>
<keyword evidence="8 18" id="KW-0808">Transferase</keyword>
<evidence type="ECO:0000313" key="21">
    <source>
        <dbReference type="EMBL" id="PCG72845.1"/>
    </source>
</evidence>
<proteinExistence type="inferred from homology"/>
<accession>A0A2A4JL89</accession>
<dbReference type="STRING" id="7102.A0A2A4JL89"/>
<keyword evidence="17 18" id="KW-0539">Nucleus</keyword>
<keyword evidence="13 18" id="KW-0862">Zinc</keyword>
<comment type="subunit">
    <text evidence="18">Component of the Smc5-Smc6 complex.</text>
</comment>
<evidence type="ECO:0000256" key="12">
    <source>
        <dbReference type="ARBA" id="ARBA00022786"/>
    </source>
</evidence>
<keyword evidence="12 18" id="KW-0833">Ubl conjugation pathway</keyword>
<comment type="similarity">
    <text evidence="4 18">Belongs to the NSE1 family.</text>
</comment>
<keyword evidence="11 18" id="KW-0863">Zinc-finger</keyword>
<dbReference type="GO" id="GO:0008270">
    <property type="term" value="F:zinc ion binding"/>
    <property type="evidence" value="ECO:0007669"/>
    <property type="project" value="UniProtKB-KW"/>
</dbReference>
<name>A0A2A4JL89_HELVI</name>
<dbReference type="InterPro" id="IPR013083">
    <property type="entry name" value="Znf_RING/FYVE/PHD"/>
</dbReference>
<sequence>MTYGKLHRFFLRTVASQGVLSFADAETALNNFNNDEDSPPVQDVVKAINDQIRPYQQEIKITKDEFTNEDVIIFLSLGYDDATKSQNLFSASELEYFRVLIEQIMTTESRQITGINAINLVGRMKSTFTKTDAQKLLNTWCRMRYLDKEQNNYALGVRAIHEFEGYLRQNMPDAIEECFLCKSIVFRGYNCPACSKAVHTRCLIRYLEKVDKWPCCKLDFSQEQLERLNNEGSRLTQTQVSDTSRNSAESSLEEEVTHQGEENNTVAEPTQVQESSETMDISQDVIPEISQRVTRKRKRQQ</sequence>
<keyword evidence="14" id="KW-0832">Ubl conjugation</keyword>
<evidence type="ECO:0000256" key="7">
    <source>
        <dbReference type="ARBA" id="ARBA00022454"/>
    </source>
</evidence>
<feature type="compositionally biased region" description="Polar residues" evidence="19">
    <location>
        <begin position="262"/>
        <end position="281"/>
    </location>
</feature>
<evidence type="ECO:0000256" key="16">
    <source>
        <dbReference type="ARBA" id="ARBA00023204"/>
    </source>
</evidence>
<evidence type="ECO:0000256" key="8">
    <source>
        <dbReference type="ARBA" id="ARBA00022679"/>
    </source>
</evidence>
<keyword evidence="15 18" id="KW-0233">DNA recombination</keyword>
<evidence type="ECO:0000256" key="1">
    <source>
        <dbReference type="ARBA" id="ARBA00000900"/>
    </source>
</evidence>
<dbReference type="GO" id="GO:0000724">
    <property type="term" value="P:double-strand break repair via homologous recombination"/>
    <property type="evidence" value="ECO:0007669"/>
    <property type="project" value="TreeGrafter"/>
</dbReference>
<evidence type="ECO:0000256" key="19">
    <source>
        <dbReference type="SAM" id="MobiDB-lite"/>
    </source>
</evidence>
<evidence type="ECO:0000256" key="13">
    <source>
        <dbReference type="ARBA" id="ARBA00022833"/>
    </source>
</evidence>
<dbReference type="Pfam" id="PF07574">
    <property type="entry name" value="SMC_Nse1"/>
    <property type="match status" value="1"/>
</dbReference>
<evidence type="ECO:0000256" key="5">
    <source>
        <dbReference type="ARBA" id="ARBA00012483"/>
    </source>
</evidence>
<evidence type="ECO:0000256" key="6">
    <source>
        <dbReference type="ARBA" id="ARBA00019422"/>
    </source>
</evidence>
<dbReference type="AlphaFoldDB" id="A0A2A4JL89"/>